<keyword evidence="2" id="KW-0479">Metal-binding</keyword>
<dbReference type="SMART" id="SM00355">
    <property type="entry name" value="ZnF_C2H2"/>
    <property type="match status" value="4"/>
</dbReference>
<dbReference type="VEuPathDB" id="FungiDB:H257_16171"/>
<reference evidence="10 11" key="1">
    <citation type="submission" date="2018-08" db="EMBL/GenBank/DDBJ databases">
        <title>Aphanomyces genome sequencing and annotation.</title>
        <authorList>
            <person name="Minardi D."/>
            <person name="Oidtmann B."/>
            <person name="Van Der Giezen M."/>
            <person name="Studholme D.J."/>
        </authorList>
    </citation>
    <scope>NUCLEOTIDE SEQUENCE [LARGE SCALE GENOMIC DNA]</scope>
    <source>
        <strain evidence="10 11">D2</strain>
    </source>
</reference>
<dbReference type="GO" id="GO:0000981">
    <property type="term" value="F:DNA-binding transcription factor activity, RNA polymerase II-specific"/>
    <property type="evidence" value="ECO:0007669"/>
    <property type="project" value="TreeGrafter"/>
</dbReference>
<dbReference type="Gene3D" id="3.30.160.60">
    <property type="entry name" value="Classic Zinc Finger"/>
    <property type="match status" value="4"/>
</dbReference>
<keyword evidence="4 7" id="KW-0863">Zinc-finger</keyword>
<dbReference type="PANTHER" id="PTHR23235">
    <property type="entry name" value="KRUEPPEL-LIKE TRANSCRIPTION FACTOR"/>
    <property type="match status" value="1"/>
</dbReference>
<comment type="subcellular location">
    <subcellularLocation>
        <location evidence="1">Nucleus</location>
    </subcellularLocation>
</comment>
<comment type="caution">
    <text evidence="10">The sequence shown here is derived from an EMBL/GenBank/DDBJ whole genome shotgun (WGS) entry which is preliminary data.</text>
</comment>
<dbReference type="SUPFAM" id="SSF57667">
    <property type="entry name" value="beta-beta-alpha zinc fingers"/>
    <property type="match status" value="3"/>
</dbReference>
<dbReference type="FunFam" id="3.30.160.60:FF:000446">
    <property type="entry name" value="Zinc finger protein"/>
    <property type="match status" value="1"/>
</dbReference>
<name>A0A397CEV3_APHAT</name>
<accession>A0A397CEV3</accession>
<evidence type="ECO:0000259" key="9">
    <source>
        <dbReference type="PROSITE" id="PS50157"/>
    </source>
</evidence>
<dbReference type="InterPro" id="IPR036236">
    <property type="entry name" value="Znf_C2H2_sf"/>
</dbReference>
<dbReference type="PROSITE" id="PS00028">
    <property type="entry name" value="ZINC_FINGER_C2H2_1"/>
    <property type="match status" value="3"/>
</dbReference>
<evidence type="ECO:0000256" key="3">
    <source>
        <dbReference type="ARBA" id="ARBA00022737"/>
    </source>
</evidence>
<dbReference type="InterPro" id="IPR013087">
    <property type="entry name" value="Znf_C2H2_type"/>
</dbReference>
<evidence type="ECO:0000256" key="4">
    <source>
        <dbReference type="ARBA" id="ARBA00022771"/>
    </source>
</evidence>
<dbReference type="GO" id="GO:0000978">
    <property type="term" value="F:RNA polymerase II cis-regulatory region sequence-specific DNA binding"/>
    <property type="evidence" value="ECO:0007669"/>
    <property type="project" value="TreeGrafter"/>
</dbReference>
<proteinExistence type="predicted"/>
<feature type="region of interest" description="Disordered" evidence="8">
    <location>
        <begin position="1"/>
        <end position="23"/>
    </location>
</feature>
<protein>
    <recommendedName>
        <fullName evidence="9">C2H2-type domain-containing protein</fullName>
    </recommendedName>
</protein>
<feature type="domain" description="C2H2-type" evidence="9">
    <location>
        <begin position="257"/>
        <end position="287"/>
    </location>
</feature>
<evidence type="ECO:0000313" key="10">
    <source>
        <dbReference type="EMBL" id="RHY45338.1"/>
    </source>
</evidence>
<keyword evidence="3" id="KW-0677">Repeat</keyword>
<evidence type="ECO:0000256" key="7">
    <source>
        <dbReference type="PROSITE-ProRule" id="PRU00042"/>
    </source>
</evidence>
<feature type="domain" description="C2H2-type" evidence="9">
    <location>
        <begin position="227"/>
        <end position="256"/>
    </location>
</feature>
<dbReference type="FunFam" id="3.30.160.60:FF:000512">
    <property type="entry name" value="zinc finger protein 197 isoform X1"/>
    <property type="match status" value="1"/>
</dbReference>
<dbReference type="AlphaFoldDB" id="A0A397CEV3"/>
<dbReference type="GO" id="GO:0008270">
    <property type="term" value="F:zinc ion binding"/>
    <property type="evidence" value="ECO:0007669"/>
    <property type="project" value="UniProtKB-KW"/>
</dbReference>
<dbReference type="EMBL" id="QUTD01008658">
    <property type="protein sequence ID" value="RHY45338.1"/>
    <property type="molecule type" value="Genomic_DNA"/>
</dbReference>
<evidence type="ECO:0000256" key="5">
    <source>
        <dbReference type="ARBA" id="ARBA00022833"/>
    </source>
</evidence>
<evidence type="ECO:0000256" key="2">
    <source>
        <dbReference type="ARBA" id="ARBA00022723"/>
    </source>
</evidence>
<evidence type="ECO:0000256" key="8">
    <source>
        <dbReference type="SAM" id="MobiDB-lite"/>
    </source>
</evidence>
<evidence type="ECO:0000313" key="11">
    <source>
        <dbReference type="Proteomes" id="UP000266643"/>
    </source>
</evidence>
<feature type="domain" description="C2H2-type" evidence="9">
    <location>
        <begin position="151"/>
        <end position="178"/>
    </location>
</feature>
<keyword evidence="5" id="KW-0862">Zinc</keyword>
<evidence type="ECO:0000256" key="1">
    <source>
        <dbReference type="ARBA" id="ARBA00004123"/>
    </source>
</evidence>
<evidence type="ECO:0000256" key="6">
    <source>
        <dbReference type="ARBA" id="ARBA00023242"/>
    </source>
</evidence>
<dbReference type="PROSITE" id="PS50157">
    <property type="entry name" value="ZINC_FINGER_C2H2_2"/>
    <property type="match status" value="3"/>
</dbReference>
<dbReference type="FunFam" id="3.30.160.60:FF:000072">
    <property type="entry name" value="zinc finger protein 143 isoform X1"/>
    <property type="match status" value="1"/>
</dbReference>
<feature type="compositionally biased region" description="Polar residues" evidence="8">
    <location>
        <begin position="1"/>
        <end position="16"/>
    </location>
</feature>
<organism evidence="10 11">
    <name type="scientific">Aphanomyces astaci</name>
    <name type="common">Crayfish plague agent</name>
    <dbReference type="NCBI Taxonomy" id="112090"/>
    <lineage>
        <taxon>Eukaryota</taxon>
        <taxon>Sar</taxon>
        <taxon>Stramenopiles</taxon>
        <taxon>Oomycota</taxon>
        <taxon>Saprolegniomycetes</taxon>
        <taxon>Saprolegniales</taxon>
        <taxon>Verrucalvaceae</taxon>
        <taxon>Aphanomyces</taxon>
    </lineage>
</organism>
<dbReference type="Pfam" id="PF00096">
    <property type="entry name" value="zf-C2H2"/>
    <property type="match status" value="2"/>
</dbReference>
<dbReference type="GO" id="GO:0005634">
    <property type="term" value="C:nucleus"/>
    <property type="evidence" value="ECO:0007669"/>
    <property type="project" value="UniProtKB-SubCell"/>
</dbReference>
<dbReference type="PANTHER" id="PTHR23235:SF120">
    <property type="entry name" value="KRUPPEL-LIKE FACTOR 15"/>
    <property type="match status" value="1"/>
</dbReference>
<gene>
    <name evidence="10" type="ORF">DYB30_008628</name>
</gene>
<keyword evidence="6" id="KW-0539">Nucleus</keyword>
<sequence>MDDSTSSSMEMAQQKQPRMMQLQPATTLFDYPARARTSSSKGMPPSSSTIGHTFEDDEQDILRQLLGMESMTPSASMQGFHLLRNVATATQQHASTSRPYLDFYEASRGLGAVPRWSDEEEKYPVEAAPVGLTKAVAAAASTLLNPVKKPHECAICHKRFRAKSELITHERIHTGHKPFKCMYEGCTKRFAHSSNLGTIMHQRLRRRCISMMSLGAHHKAHQGIKPYVCMHEGCGKRYAHSGSLKEHVWKHYGVKPFKCSHSDCDRTFTQRSNYSRHMKKCHGLDNKDGGGGGGTRMAASCAGSPSEIKNELSYM</sequence>
<dbReference type="Proteomes" id="UP000266643">
    <property type="component" value="Unassembled WGS sequence"/>
</dbReference>